<dbReference type="GO" id="GO:0005829">
    <property type="term" value="C:cytosol"/>
    <property type="evidence" value="ECO:0007669"/>
    <property type="project" value="TreeGrafter"/>
</dbReference>
<proteinExistence type="inferred from homology"/>
<dbReference type="Gene3D" id="3.90.470.20">
    <property type="entry name" value="4'-phosphopantetheinyl transferase domain"/>
    <property type="match status" value="2"/>
</dbReference>
<dbReference type="GO" id="GO:0008897">
    <property type="term" value="F:holo-[acyl-carrier-protein] synthase activity"/>
    <property type="evidence" value="ECO:0007669"/>
    <property type="project" value="InterPro"/>
</dbReference>
<dbReference type="GO" id="GO:0006633">
    <property type="term" value="P:fatty acid biosynthetic process"/>
    <property type="evidence" value="ECO:0007669"/>
    <property type="project" value="InterPro"/>
</dbReference>
<dbReference type="AlphaFoldDB" id="A0A433Y9V2"/>
<comment type="caution">
    <text evidence="9">The sequence shown here is derived from an EMBL/GenBank/DDBJ whole genome shotgun (WGS) entry which is preliminary data.</text>
</comment>
<comment type="cofactor">
    <cofactor evidence="1">
        <name>Mg(2+)</name>
        <dbReference type="ChEBI" id="CHEBI:18420"/>
    </cofactor>
</comment>
<dbReference type="RefSeq" id="WP_127192011.1">
    <property type="nucleotide sequence ID" value="NZ_RZNY01000007.1"/>
</dbReference>
<evidence type="ECO:0000256" key="2">
    <source>
        <dbReference type="ARBA" id="ARBA00010990"/>
    </source>
</evidence>
<comment type="similarity">
    <text evidence="2">Belongs to the P-Pant transferase superfamily. Gsp/Sfp/HetI/AcpT family.</text>
</comment>
<sequence length="236" mass="26976">MTEIVSLRVPEFIDSDCYSLLLSKISKEKNARIGRYKRISDAYRSLLGELLLRATICDYTGISNDDIRFIYNNYGKPSLTKGKGSPFSFNLSHSGNWVVLIYSDKHLALGIDVEEIKPMDMGIAERFFCPQEYMDLIAKQGEEQLEYFFRLWTLKESYVKALGKGLSIPLDGFSLSHQSGDVWFSPEASNFHFKSFRMDEQHIISACSELGDLPNNIREISFVDLCHYFEGNNCGK</sequence>
<keyword evidence="5" id="KW-0460">Magnesium</keyword>
<dbReference type="InterPro" id="IPR037143">
    <property type="entry name" value="4-PPantetheinyl_Trfase_dom_sf"/>
</dbReference>
<dbReference type="GO" id="GO:0019878">
    <property type="term" value="P:lysine biosynthetic process via aminoadipic acid"/>
    <property type="evidence" value="ECO:0007669"/>
    <property type="project" value="TreeGrafter"/>
</dbReference>
<reference evidence="9 10" key="1">
    <citation type="submission" date="2018-12" db="EMBL/GenBank/DDBJ databases">
        <authorList>
            <person name="Sun L."/>
            <person name="Chen Z."/>
        </authorList>
    </citation>
    <scope>NUCLEOTIDE SEQUENCE [LARGE SCALE GENOMIC DNA]</scope>
    <source>
        <strain evidence="9 10">DSM 15890</strain>
    </source>
</reference>
<dbReference type="EMBL" id="RZNY01000007">
    <property type="protein sequence ID" value="RUT46674.1"/>
    <property type="molecule type" value="Genomic_DNA"/>
</dbReference>
<evidence type="ECO:0000256" key="1">
    <source>
        <dbReference type="ARBA" id="ARBA00001946"/>
    </source>
</evidence>
<dbReference type="SUPFAM" id="SSF56214">
    <property type="entry name" value="4'-phosphopantetheinyl transferase"/>
    <property type="match status" value="2"/>
</dbReference>
<dbReference type="Pfam" id="PF01648">
    <property type="entry name" value="ACPS"/>
    <property type="match status" value="1"/>
</dbReference>
<dbReference type="OrthoDB" id="9808281at2"/>
<dbReference type="PANTHER" id="PTHR12215:SF10">
    <property type="entry name" value="L-AMINOADIPATE-SEMIALDEHYDE DEHYDROGENASE-PHOSPHOPANTETHEINYL TRANSFERASE"/>
    <property type="match status" value="1"/>
</dbReference>
<keyword evidence="6" id="KW-0045">Antibiotic biosynthesis</keyword>
<evidence type="ECO:0000256" key="5">
    <source>
        <dbReference type="ARBA" id="ARBA00022842"/>
    </source>
</evidence>
<name>A0A433Y9V2_9BACL</name>
<feature type="domain" description="4'-phosphopantetheinyl transferase N-terminal" evidence="8">
    <location>
        <begin position="18"/>
        <end position="101"/>
    </location>
</feature>
<evidence type="ECO:0000313" key="10">
    <source>
        <dbReference type="Proteomes" id="UP000279446"/>
    </source>
</evidence>
<dbReference type="GO" id="GO:0017000">
    <property type="term" value="P:antibiotic biosynthetic process"/>
    <property type="evidence" value="ECO:0007669"/>
    <property type="project" value="UniProtKB-KW"/>
</dbReference>
<evidence type="ECO:0000256" key="4">
    <source>
        <dbReference type="ARBA" id="ARBA00022723"/>
    </source>
</evidence>
<evidence type="ECO:0000256" key="6">
    <source>
        <dbReference type="ARBA" id="ARBA00023194"/>
    </source>
</evidence>
<evidence type="ECO:0000259" key="8">
    <source>
        <dbReference type="Pfam" id="PF22624"/>
    </source>
</evidence>
<dbReference type="InterPro" id="IPR055066">
    <property type="entry name" value="AASDHPPT_N"/>
</dbReference>
<organism evidence="9 10">
    <name type="scientific">Paenibacillus anaericanus</name>
    <dbReference type="NCBI Taxonomy" id="170367"/>
    <lineage>
        <taxon>Bacteria</taxon>
        <taxon>Bacillati</taxon>
        <taxon>Bacillota</taxon>
        <taxon>Bacilli</taxon>
        <taxon>Bacillales</taxon>
        <taxon>Paenibacillaceae</taxon>
        <taxon>Paenibacillus</taxon>
    </lineage>
</organism>
<gene>
    <name evidence="9" type="ORF">EJP82_10530</name>
</gene>
<dbReference type="NCBIfam" id="TIGR00556">
    <property type="entry name" value="pantethn_trn"/>
    <property type="match status" value="1"/>
</dbReference>
<keyword evidence="10" id="KW-1185">Reference proteome</keyword>
<dbReference type="Pfam" id="PF22624">
    <property type="entry name" value="AASDHPPT_N"/>
    <property type="match status" value="1"/>
</dbReference>
<dbReference type="GO" id="GO:0000287">
    <property type="term" value="F:magnesium ion binding"/>
    <property type="evidence" value="ECO:0007669"/>
    <property type="project" value="InterPro"/>
</dbReference>
<feature type="domain" description="4'-phosphopantetheinyl transferase" evidence="7">
    <location>
        <begin position="109"/>
        <end position="182"/>
    </location>
</feature>
<dbReference type="InterPro" id="IPR004568">
    <property type="entry name" value="Ppantetheine-prot_Trfase_dom"/>
</dbReference>
<dbReference type="InterPro" id="IPR050559">
    <property type="entry name" value="P-Pant_transferase_sf"/>
</dbReference>
<accession>A0A433Y9V2</accession>
<dbReference type="PANTHER" id="PTHR12215">
    <property type="entry name" value="PHOSPHOPANTETHEINE TRANSFERASE"/>
    <property type="match status" value="1"/>
</dbReference>
<keyword evidence="4" id="KW-0479">Metal-binding</keyword>
<protein>
    <submittedName>
        <fullName evidence="9">4'-phosphopantetheinyl transferase superfamily protein</fullName>
    </submittedName>
</protein>
<keyword evidence="3 9" id="KW-0808">Transferase</keyword>
<dbReference type="InterPro" id="IPR008278">
    <property type="entry name" value="4-PPantetheinyl_Trfase_dom"/>
</dbReference>
<evidence type="ECO:0000259" key="7">
    <source>
        <dbReference type="Pfam" id="PF01648"/>
    </source>
</evidence>
<evidence type="ECO:0000256" key="3">
    <source>
        <dbReference type="ARBA" id="ARBA00022679"/>
    </source>
</evidence>
<evidence type="ECO:0000313" key="9">
    <source>
        <dbReference type="EMBL" id="RUT46674.1"/>
    </source>
</evidence>
<dbReference type="Proteomes" id="UP000279446">
    <property type="component" value="Unassembled WGS sequence"/>
</dbReference>